<sequence length="72" mass="7636">SLALSTFMSVWLRVITGVISLVKTSLPFPLSSGRGSTSIITEVSLLLLLVETLLSDSVVCKVFCLLLGYCSG</sequence>
<reference evidence="1" key="1">
    <citation type="submission" date="2021-06" db="EMBL/GenBank/DDBJ databases">
        <authorList>
            <person name="Kallberg Y."/>
            <person name="Tangrot J."/>
            <person name="Rosling A."/>
        </authorList>
    </citation>
    <scope>NUCLEOTIDE SEQUENCE</scope>
    <source>
        <strain evidence="1">87-6 pot B 2015</strain>
    </source>
</reference>
<feature type="non-terminal residue" evidence="1">
    <location>
        <position position="72"/>
    </location>
</feature>
<feature type="non-terminal residue" evidence="1">
    <location>
        <position position="1"/>
    </location>
</feature>
<dbReference type="Proteomes" id="UP000789375">
    <property type="component" value="Unassembled WGS sequence"/>
</dbReference>
<proteinExistence type="predicted"/>
<gene>
    <name evidence="1" type="ORF">FMOSSE_LOCUS14712</name>
</gene>
<dbReference type="AlphaFoldDB" id="A0A9N9I2V4"/>
<organism evidence="1 2">
    <name type="scientific">Funneliformis mosseae</name>
    <name type="common">Endomycorrhizal fungus</name>
    <name type="synonym">Glomus mosseae</name>
    <dbReference type="NCBI Taxonomy" id="27381"/>
    <lineage>
        <taxon>Eukaryota</taxon>
        <taxon>Fungi</taxon>
        <taxon>Fungi incertae sedis</taxon>
        <taxon>Mucoromycota</taxon>
        <taxon>Glomeromycotina</taxon>
        <taxon>Glomeromycetes</taxon>
        <taxon>Glomerales</taxon>
        <taxon>Glomeraceae</taxon>
        <taxon>Funneliformis</taxon>
    </lineage>
</organism>
<evidence type="ECO:0000313" key="2">
    <source>
        <dbReference type="Proteomes" id="UP000789375"/>
    </source>
</evidence>
<accession>A0A9N9I2V4</accession>
<comment type="caution">
    <text evidence="1">The sequence shown here is derived from an EMBL/GenBank/DDBJ whole genome shotgun (WGS) entry which is preliminary data.</text>
</comment>
<dbReference type="EMBL" id="CAJVPP010012254">
    <property type="protein sequence ID" value="CAG8717086.1"/>
    <property type="molecule type" value="Genomic_DNA"/>
</dbReference>
<keyword evidence="2" id="KW-1185">Reference proteome</keyword>
<protein>
    <submittedName>
        <fullName evidence="1">420_t:CDS:1</fullName>
    </submittedName>
</protein>
<evidence type="ECO:0000313" key="1">
    <source>
        <dbReference type="EMBL" id="CAG8717086.1"/>
    </source>
</evidence>
<name>A0A9N9I2V4_FUNMO</name>